<evidence type="ECO:0000313" key="2">
    <source>
        <dbReference type="EMBL" id="CAA9574519.1"/>
    </source>
</evidence>
<feature type="compositionally biased region" description="Basic residues" evidence="1">
    <location>
        <begin position="188"/>
        <end position="205"/>
    </location>
</feature>
<dbReference type="EMBL" id="CADCWN010000179">
    <property type="protein sequence ID" value="CAA9574519.1"/>
    <property type="molecule type" value="Genomic_DNA"/>
</dbReference>
<feature type="compositionally biased region" description="Basic residues" evidence="1">
    <location>
        <begin position="236"/>
        <end position="251"/>
    </location>
</feature>
<feature type="compositionally biased region" description="Basic and acidic residues" evidence="1">
    <location>
        <begin position="346"/>
        <end position="363"/>
    </location>
</feature>
<feature type="region of interest" description="Disordered" evidence="1">
    <location>
        <begin position="1"/>
        <end position="58"/>
    </location>
</feature>
<reference evidence="2" key="1">
    <citation type="submission" date="2020-02" db="EMBL/GenBank/DDBJ databases">
        <authorList>
            <person name="Meier V. D."/>
        </authorList>
    </citation>
    <scope>NUCLEOTIDE SEQUENCE</scope>
    <source>
        <strain evidence="2">AVDCRST_MAG18</strain>
    </source>
</reference>
<accession>A0A6J4VBT6</accession>
<sequence>GRRSVGVADRRHPPRALWGAAADAGGRCQGFHGAAAPPRPGGGPRRRGDDRRRGRRFRLQLRPARRWPGDVRLRAGGRAAADRRGRRRHRAAVGQIGLAWGVDGPQWPGPASPRRARHRPLGWQGEARGVVGRQAARRTPRGGPLLQHLRRLSHDPGGGGGRQRAGVARARRRRDQAEGGAPGCGGRSRPRRPRPRRARGWRAAHGRCERSVGPRHGIAAGAALGGVRPDLDRGAARRLRRRGPGRAGRRPGHADLDRRDADERQRARAPDRARRGRHPPARRPASRRDHPVPADRGAGRRARYPIGPALRNGDPHPPGGGTAARAVGRAFRLARTVVQRAPRPARGADARPHRPRPRSDDQRRSRRLARGRGRVAV</sequence>
<proteinExistence type="predicted"/>
<keyword evidence="2" id="KW-0456">Lyase</keyword>
<feature type="non-terminal residue" evidence="2">
    <location>
        <position position="377"/>
    </location>
</feature>
<feature type="compositionally biased region" description="Basic residues" evidence="1">
    <location>
        <begin position="364"/>
        <end position="377"/>
    </location>
</feature>
<feature type="region of interest" description="Disordered" evidence="1">
    <location>
        <begin position="100"/>
        <end position="377"/>
    </location>
</feature>
<feature type="non-terminal residue" evidence="2">
    <location>
        <position position="1"/>
    </location>
</feature>
<organism evidence="2">
    <name type="scientific">uncultured Thermomicrobiales bacterium</name>
    <dbReference type="NCBI Taxonomy" id="1645740"/>
    <lineage>
        <taxon>Bacteria</taxon>
        <taxon>Pseudomonadati</taxon>
        <taxon>Thermomicrobiota</taxon>
        <taxon>Thermomicrobia</taxon>
        <taxon>Thermomicrobiales</taxon>
        <taxon>environmental samples</taxon>
    </lineage>
</organism>
<gene>
    <name evidence="2" type="ORF">AVDCRST_MAG18-2389</name>
</gene>
<dbReference type="GO" id="GO:0008867">
    <property type="term" value="F:galactarate dehydratase activity"/>
    <property type="evidence" value="ECO:0007669"/>
    <property type="project" value="UniProtKB-EC"/>
</dbReference>
<feature type="compositionally biased region" description="Basic and acidic residues" evidence="1">
    <location>
        <begin position="252"/>
        <end position="273"/>
    </location>
</feature>
<feature type="compositionally biased region" description="Basic residues" evidence="1">
    <location>
        <begin position="274"/>
        <end position="285"/>
    </location>
</feature>
<protein>
    <submittedName>
        <fullName evidence="2">L-talarate dehydratase @ Galactarate dehydratase</fullName>
        <ecNumber evidence="2">4.2.1.42</ecNumber>
    </submittedName>
</protein>
<evidence type="ECO:0000256" key="1">
    <source>
        <dbReference type="SAM" id="MobiDB-lite"/>
    </source>
</evidence>
<dbReference type="EC" id="4.2.1.42" evidence="2"/>
<dbReference type="AlphaFoldDB" id="A0A6J4VBT6"/>
<name>A0A6J4VBT6_9BACT</name>